<keyword evidence="7" id="KW-1185">Reference proteome</keyword>
<comment type="subcellular location">
    <subcellularLocation>
        <location evidence="1">Mitochondrion membrane</location>
        <topology evidence="1">Multi-pass membrane protein</topology>
    </subcellularLocation>
</comment>
<dbReference type="GO" id="GO:0005741">
    <property type="term" value="C:mitochondrial outer membrane"/>
    <property type="evidence" value="ECO:0007669"/>
    <property type="project" value="TreeGrafter"/>
</dbReference>
<sequence length="615" mass="70829">MATYVNEQLSRLDGTLAALFEQQDIGLTTETLSLEDGIDKSRFLSNNIRAIDLSSTTLPCMEEIRKQLEIYIRLESQADPALEWLFVAKCTIAVYGLVISQVLNSTLPLSEAINYWEGIYGSTVYETYYALQTSPWRLASLAVNTVHKVSTTQIGIKSLLTSQEHIWSNLFPVYAHEQRRARLSPFGLINVTMKHRPLYLHMIHDEIDQKKTMLRKFREQQAARLGLLIKMMPRLTTDEDFTVAMGSETSKCLQLMRYVLDSFASGTAVDNTYIETAIDAVETTSATDIMTVAQGLYQLLSDWPAYEKHLASVQETYGPPSRVTRYWVPALALYFSADYMIQYISDRREDIVAWSKEAANTVHDFVVNWIWEPVLNIWDTIRLKDQRLTVLSKDGLRSDLESLERMVVDYARDHYHFEGDDIVRLAAQVREGDMSLILKAYEQEMKRPLKNAIAGDLIQTLLIQVQKTKVDVDLAMSALDKLLKSNELNFAFLAVAPSMLLTWASLNWLRNIYQRRSGQRLKQKGRPIRAAIRRIDRILNLAVEHDNDQLLDCQTQGSLLYEVHLLRSYTNCLPKRHAIRELFIEDLRDLENPELTQMQKLRTIARMNRFYTFTS</sequence>
<keyword evidence="4" id="KW-0496">Mitochondrion</keyword>
<dbReference type="EMBL" id="JABAYA010000255">
    <property type="protein sequence ID" value="KAF7721550.1"/>
    <property type="molecule type" value="Genomic_DNA"/>
</dbReference>
<evidence type="ECO:0000256" key="2">
    <source>
        <dbReference type="ARBA" id="ARBA00022692"/>
    </source>
</evidence>
<dbReference type="PANTHER" id="PTHR28234:SF1">
    <property type="entry name" value="NUCLEAR CONTROL OF ATPASE PROTEIN 2"/>
    <property type="match status" value="1"/>
</dbReference>
<evidence type="ECO:0000313" key="6">
    <source>
        <dbReference type="EMBL" id="KAF7721550.1"/>
    </source>
</evidence>
<evidence type="ECO:0000313" key="7">
    <source>
        <dbReference type="Proteomes" id="UP000605846"/>
    </source>
</evidence>
<dbReference type="PANTHER" id="PTHR28234">
    <property type="entry name" value="NUCLEAR CONTROL OF ATPASE PROTEIN 2"/>
    <property type="match status" value="1"/>
</dbReference>
<evidence type="ECO:0000256" key="3">
    <source>
        <dbReference type="ARBA" id="ARBA00022989"/>
    </source>
</evidence>
<keyword evidence="2" id="KW-0812">Transmembrane</keyword>
<dbReference type="InterPro" id="IPR013946">
    <property type="entry name" value="NCA2-like"/>
</dbReference>
<dbReference type="AlphaFoldDB" id="A0A8H7BK57"/>
<reference evidence="6" key="1">
    <citation type="submission" date="2020-01" db="EMBL/GenBank/DDBJ databases">
        <title>Genome Sequencing of Three Apophysomyces-Like Fungal Strains Confirms a Novel Fungal Genus in the Mucoromycota with divergent Burkholderia-like Endosymbiotic Bacteria.</title>
        <authorList>
            <person name="Stajich J.E."/>
            <person name="Macias A.M."/>
            <person name="Carter-House D."/>
            <person name="Lovett B."/>
            <person name="Kasson L.R."/>
            <person name="Berry K."/>
            <person name="Grigoriev I."/>
            <person name="Chang Y."/>
            <person name="Spatafora J."/>
            <person name="Kasson M.T."/>
        </authorList>
    </citation>
    <scope>NUCLEOTIDE SEQUENCE</scope>
    <source>
        <strain evidence="6">NRRL A-21654</strain>
    </source>
</reference>
<organism evidence="6 7">
    <name type="scientific">Apophysomyces ossiformis</name>
    <dbReference type="NCBI Taxonomy" id="679940"/>
    <lineage>
        <taxon>Eukaryota</taxon>
        <taxon>Fungi</taxon>
        <taxon>Fungi incertae sedis</taxon>
        <taxon>Mucoromycota</taxon>
        <taxon>Mucoromycotina</taxon>
        <taxon>Mucoromycetes</taxon>
        <taxon>Mucorales</taxon>
        <taxon>Mucorineae</taxon>
        <taxon>Mucoraceae</taxon>
        <taxon>Apophysomyces</taxon>
    </lineage>
</organism>
<dbReference type="OrthoDB" id="413313at2759"/>
<protein>
    <submittedName>
        <fullName evidence="6">Nuclear control of ATPase protein 2</fullName>
    </submittedName>
</protein>
<evidence type="ECO:0000256" key="5">
    <source>
        <dbReference type="ARBA" id="ARBA00023136"/>
    </source>
</evidence>
<dbReference type="Proteomes" id="UP000605846">
    <property type="component" value="Unassembled WGS sequence"/>
</dbReference>
<gene>
    <name evidence="6" type="primary">NCA2</name>
    <name evidence="6" type="ORF">EC973_004507</name>
</gene>
<comment type="caution">
    <text evidence="6">The sequence shown here is derived from an EMBL/GenBank/DDBJ whole genome shotgun (WGS) entry which is preliminary data.</text>
</comment>
<evidence type="ECO:0000256" key="1">
    <source>
        <dbReference type="ARBA" id="ARBA00004225"/>
    </source>
</evidence>
<dbReference type="Pfam" id="PF08637">
    <property type="entry name" value="NCA2"/>
    <property type="match status" value="1"/>
</dbReference>
<accession>A0A8H7BK57</accession>
<name>A0A8H7BK57_9FUNG</name>
<keyword evidence="5" id="KW-0472">Membrane</keyword>
<evidence type="ECO:0000256" key="4">
    <source>
        <dbReference type="ARBA" id="ARBA00023128"/>
    </source>
</evidence>
<proteinExistence type="predicted"/>
<keyword evidence="3" id="KW-1133">Transmembrane helix</keyword>